<evidence type="ECO:0000256" key="13">
    <source>
        <dbReference type="ARBA" id="ARBA00023239"/>
    </source>
</evidence>
<feature type="transmembrane region" description="Helical" evidence="20">
    <location>
        <begin position="672"/>
        <end position="693"/>
    </location>
</feature>
<dbReference type="GO" id="GO:0004504">
    <property type="term" value="F:peptidylglycine monooxygenase activity"/>
    <property type="evidence" value="ECO:0007669"/>
    <property type="project" value="UniProtKB-EC"/>
</dbReference>
<dbReference type="InterPro" id="IPR036939">
    <property type="entry name" value="Cu2_ascorb_mOase_N_sf"/>
</dbReference>
<keyword evidence="17" id="KW-0106">Calcium</keyword>
<keyword evidence="12" id="KW-0325">Glycoprotein</keyword>
<evidence type="ECO:0000256" key="5">
    <source>
        <dbReference type="ARBA" id="ARBA00022729"/>
    </source>
</evidence>
<dbReference type="KEGG" id="csl:COCSUDRAFT_65252"/>
<dbReference type="Gene3D" id="2.60.120.230">
    <property type="match status" value="1"/>
</dbReference>
<dbReference type="InterPro" id="IPR008977">
    <property type="entry name" value="PHM/PNGase_F_dom_sf"/>
</dbReference>
<dbReference type="InterPro" id="IPR020611">
    <property type="entry name" value="Cu2_ascorb_mOase_CS-1"/>
</dbReference>
<dbReference type="PANTHER" id="PTHR10680:SF14">
    <property type="entry name" value="PEPTIDYL-GLYCINE ALPHA-AMIDATING MONOOXYGENASE"/>
    <property type="match status" value="1"/>
</dbReference>
<feature type="disulfide bond" evidence="18">
    <location>
        <begin position="14"/>
        <end position="58"/>
    </location>
</feature>
<keyword evidence="10" id="KW-0503">Monooxygenase</keyword>
<keyword evidence="11 18" id="KW-1015">Disulfide bond</keyword>
<dbReference type="InterPro" id="IPR000720">
    <property type="entry name" value="PHM/PAL"/>
</dbReference>
<dbReference type="GO" id="GO:0005507">
    <property type="term" value="F:copper ion binding"/>
    <property type="evidence" value="ECO:0007669"/>
    <property type="project" value="InterPro"/>
</dbReference>
<name>I0Z484_COCSC</name>
<comment type="catalytic activity">
    <reaction evidence="15">
        <text>a [peptide]-C-terminal glycine + 2 L-ascorbate + O2 = a [peptide]-C-terminal (2S)-2-hydroxyglycine + 2 monodehydro-L-ascorbate radical + H2O</text>
        <dbReference type="Rhea" id="RHEA:21452"/>
        <dbReference type="Rhea" id="RHEA-COMP:13486"/>
        <dbReference type="Rhea" id="RHEA-COMP:15321"/>
        <dbReference type="ChEBI" id="CHEBI:15377"/>
        <dbReference type="ChEBI" id="CHEBI:15379"/>
        <dbReference type="ChEBI" id="CHEBI:38290"/>
        <dbReference type="ChEBI" id="CHEBI:59513"/>
        <dbReference type="ChEBI" id="CHEBI:137000"/>
        <dbReference type="ChEBI" id="CHEBI:142768"/>
        <dbReference type="EC" id="1.14.17.3"/>
    </reaction>
</comment>
<comment type="similarity">
    <text evidence="2">In the C-terminal section; belongs to the peptidyl-alpha-hydroxyglycine alpha-amidating lyase family.</text>
</comment>
<evidence type="ECO:0000256" key="8">
    <source>
        <dbReference type="ARBA" id="ARBA00023002"/>
    </source>
</evidence>
<feature type="disulfide bond" evidence="18">
    <location>
        <begin position="223"/>
        <end position="245"/>
    </location>
</feature>
<feature type="repeat" description="NHL" evidence="19">
    <location>
        <begin position="415"/>
        <end position="459"/>
    </location>
</feature>
<comment type="caution">
    <text evidence="23">The sequence shown here is derived from an EMBL/GenBank/DDBJ whole genome shotgun (WGS) entry which is preliminary data.</text>
</comment>
<dbReference type="GeneID" id="17043455"/>
<accession>I0Z484</accession>
<keyword evidence="13" id="KW-0456">Lyase</keyword>
<evidence type="ECO:0000256" key="20">
    <source>
        <dbReference type="SAM" id="Phobius"/>
    </source>
</evidence>
<dbReference type="PROSITE" id="PS00084">
    <property type="entry name" value="CU2_MONOOXYGENASE_1"/>
    <property type="match status" value="1"/>
</dbReference>
<keyword evidence="20" id="KW-0472">Membrane</keyword>
<keyword evidence="8" id="KW-0560">Oxidoreductase</keyword>
<evidence type="ECO:0000259" key="21">
    <source>
        <dbReference type="Pfam" id="PF01082"/>
    </source>
</evidence>
<evidence type="ECO:0000313" key="23">
    <source>
        <dbReference type="EMBL" id="EIE25453.1"/>
    </source>
</evidence>
<evidence type="ECO:0000256" key="18">
    <source>
        <dbReference type="PIRSR" id="PIRSR600720-3"/>
    </source>
</evidence>
<feature type="disulfide bond" evidence="18">
    <location>
        <begin position="156"/>
        <end position="261"/>
    </location>
</feature>
<dbReference type="PANTHER" id="PTHR10680">
    <property type="entry name" value="PEPTIDYL-GLYCINE ALPHA-AMIDATING MONOOXYGENASE"/>
    <property type="match status" value="1"/>
</dbReference>
<dbReference type="Pfam" id="PF01082">
    <property type="entry name" value="Cu2_monooxygen"/>
    <property type="match status" value="1"/>
</dbReference>
<feature type="binding site" evidence="16">
    <location>
        <position position="493"/>
    </location>
    <ligand>
        <name>a protein</name>
        <dbReference type="ChEBI" id="CHEBI:16541"/>
    </ligand>
    <ligandPart>
        <name>C-terminal Xaa-(2S)-2-hydroxyglycine residue</name>
        <dbReference type="ChEBI" id="CHEBI:142768"/>
    </ligandPart>
</feature>
<feature type="binding site" evidence="17">
    <location>
        <position position="39"/>
    </location>
    <ligand>
        <name>Cu(2+)</name>
        <dbReference type="ChEBI" id="CHEBI:29036"/>
        <label>1</label>
        <note>catalytic</note>
    </ligand>
</feature>
<evidence type="ECO:0000256" key="3">
    <source>
        <dbReference type="ARBA" id="ARBA00010263"/>
    </source>
</evidence>
<evidence type="ECO:0000256" key="10">
    <source>
        <dbReference type="ARBA" id="ARBA00023033"/>
    </source>
</evidence>
<feature type="binding site" evidence="17">
    <location>
        <position position="106"/>
    </location>
    <ligand>
        <name>Cu(2+)</name>
        <dbReference type="ChEBI" id="CHEBI:29036"/>
        <label>1</label>
        <note>catalytic</note>
    </ligand>
</feature>
<comment type="similarity">
    <text evidence="3">In the N-terminal section; belongs to the copper type II ascorbate-dependent monooxygenase family.</text>
</comment>
<feature type="domain" description="Copper type II ascorbate-dependent monooxygenase C-terminal" evidence="22">
    <location>
        <begin position="135"/>
        <end position="264"/>
    </location>
</feature>
<feature type="binding site" evidence="17">
    <location>
        <position position="174"/>
    </location>
    <ligand>
        <name>Cu(2+)</name>
        <dbReference type="ChEBI" id="CHEBI:29036"/>
        <label>1</label>
        <note>catalytic</note>
    </ligand>
</feature>
<dbReference type="PRINTS" id="PR00790">
    <property type="entry name" value="PAMONOXGNASE"/>
</dbReference>
<protein>
    <submittedName>
        <fullName evidence="23">Uncharacterized protein</fullName>
    </submittedName>
</protein>
<feature type="domain" description="Copper type II ascorbate-dependent monooxygenase N-terminal" evidence="21">
    <location>
        <begin position="7"/>
        <end position="110"/>
    </location>
</feature>
<evidence type="ECO:0000313" key="24">
    <source>
        <dbReference type="Proteomes" id="UP000007264"/>
    </source>
</evidence>
<dbReference type="InterPro" id="IPR011042">
    <property type="entry name" value="6-blade_b-propeller_TolB-like"/>
</dbReference>
<evidence type="ECO:0000256" key="4">
    <source>
        <dbReference type="ARBA" id="ARBA00022723"/>
    </source>
</evidence>
<comment type="catalytic activity">
    <reaction evidence="1">
        <text>a [peptide]-C-terminal (2S)-2-hydroxyglycine = a [peptide]-C-terminal amide + glyoxylate</text>
        <dbReference type="Rhea" id="RHEA:20924"/>
        <dbReference type="Rhea" id="RHEA-COMP:13485"/>
        <dbReference type="Rhea" id="RHEA-COMP:15321"/>
        <dbReference type="ChEBI" id="CHEBI:36655"/>
        <dbReference type="ChEBI" id="CHEBI:137001"/>
        <dbReference type="ChEBI" id="CHEBI:142768"/>
        <dbReference type="EC" id="4.3.2.5"/>
    </reaction>
</comment>
<dbReference type="GO" id="GO:0016020">
    <property type="term" value="C:membrane"/>
    <property type="evidence" value="ECO:0007669"/>
    <property type="project" value="InterPro"/>
</dbReference>
<evidence type="ECO:0000256" key="2">
    <source>
        <dbReference type="ARBA" id="ARBA00006026"/>
    </source>
</evidence>
<evidence type="ECO:0000256" key="9">
    <source>
        <dbReference type="ARBA" id="ARBA00023008"/>
    </source>
</evidence>
<dbReference type="SUPFAM" id="SSF49742">
    <property type="entry name" value="PHM/PNGase F"/>
    <property type="match status" value="2"/>
</dbReference>
<keyword evidence="14" id="KW-0511">Multifunctional enzyme</keyword>
<dbReference type="Gene3D" id="2.120.10.30">
    <property type="entry name" value="TolB, C-terminal domain"/>
    <property type="match status" value="1"/>
</dbReference>
<feature type="binding site" evidence="16">
    <location>
        <position position="448"/>
    </location>
    <ligand>
        <name>a protein</name>
        <dbReference type="ChEBI" id="CHEBI:16541"/>
    </ligand>
    <ligandPart>
        <name>C-terminal Xaa-(2S)-2-hydroxyglycine residue</name>
        <dbReference type="ChEBI" id="CHEBI:142768"/>
    </ligandPart>
</feature>
<proteinExistence type="inferred from homology"/>
<reference evidence="23 24" key="1">
    <citation type="journal article" date="2012" name="Genome Biol.">
        <title>The genome of the polar eukaryotic microalga coccomyxa subellipsoidea reveals traits of cold adaptation.</title>
        <authorList>
            <person name="Blanc G."/>
            <person name="Agarkova I."/>
            <person name="Grimwood J."/>
            <person name="Kuo A."/>
            <person name="Brueggeman A."/>
            <person name="Dunigan D."/>
            <person name="Gurnon J."/>
            <person name="Ladunga I."/>
            <person name="Lindquist E."/>
            <person name="Lucas S."/>
            <person name="Pangilinan J."/>
            <person name="Proschold T."/>
            <person name="Salamov A."/>
            <person name="Schmutz J."/>
            <person name="Weeks D."/>
            <person name="Yamada T."/>
            <person name="Claverie J.M."/>
            <person name="Grigoriev I."/>
            <person name="Van Etten J."/>
            <person name="Lomsadze A."/>
            <person name="Borodovsky M."/>
        </authorList>
    </citation>
    <scope>NUCLEOTIDE SEQUENCE [LARGE SCALE GENOMIC DNA]</scope>
    <source>
        <strain evidence="23 24">C-169</strain>
    </source>
</reference>
<dbReference type="InterPro" id="IPR000323">
    <property type="entry name" value="Cu2_ascorb_mOase_N"/>
</dbReference>
<comment type="cofactor">
    <cofactor evidence="17">
        <name>Cu(2+)</name>
        <dbReference type="ChEBI" id="CHEBI:29036"/>
    </cofactor>
    <text evidence="17">Binds 2 Cu(2+) ions per subunit.</text>
</comment>
<dbReference type="GO" id="GO:0006518">
    <property type="term" value="P:peptide metabolic process"/>
    <property type="evidence" value="ECO:0007669"/>
    <property type="project" value="InterPro"/>
</dbReference>
<dbReference type="EMBL" id="AGSI01000004">
    <property type="protein sequence ID" value="EIE25453.1"/>
    <property type="molecule type" value="Genomic_DNA"/>
</dbReference>
<evidence type="ECO:0000256" key="1">
    <source>
        <dbReference type="ARBA" id="ARBA00000686"/>
    </source>
</evidence>
<evidence type="ECO:0000256" key="14">
    <source>
        <dbReference type="ARBA" id="ARBA00023268"/>
    </source>
</evidence>
<dbReference type="AlphaFoldDB" id="I0Z484"/>
<sequence>MPEYKTEHEEAYLCTSVLLPDDPLKLIGVEPLSKQEVVHHMLLFGCAKPASSEKVWDCHTHSVCAEAGSHVLYGWAKNADAMHLPPGVGFRVGQGTGTRHLVLQVHYTHTRPPGDQSGMRLKLTDAALPFSAGMMMYASYFQIPPQKPSHLVPTKCCYAGFEPAYGFAYRVHTHALGRSVYMDRIEKDGSHSRVCEHSPQLPQGFTPVSNITFLPGQVLEATCDFDSSERTEVTHAGSTHHHEMCNLYMMMWSELPVFMTCSGQGTWSDAASVDPHGPGGLPAAGRLVQEAPQHWGPPPPYMPERPSASHLGQVAGVAKGPAGSVWVLHRGGRVWDATSFEGPALERITYKEPIGENVVIQLDQDTGEVLAQFGAGEFYMPHMTTVDNSGNVWTTDVGTHVATKWSPAGKKLLELGTPLEPGSDRTHFCKPTQVAVALDGTLYVGDGYCNSRVVEFSAEGEWRGEFVLPGEALRNPHSVVLQECSRALYVAEREASRVHRFSLDTRQLEGTWDLAEYGPVYALAAGPYGAVLALSWNRDKEGQPTHVVLLNDNQVGKITGAWSVPDVQAPHDMAVIAAPMRLAGKERPVALLIGETRPSGSRLQKYILLPEGEALPVEAGESQQVSARQQWREVLGAAVGESTTTTRVTLLGEVRRLGAGNGAGIGNAFSQVLLVGLPLTVLVGVAALALWSLSGPPLPQADLKLVSKAHMSPQQRFA</sequence>
<feature type="binding site" evidence="16">
    <location>
        <position position="330"/>
    </location>
    <ligand>
        <name>a protein</name>
        <dbReference type="ChEBI" id="CHEBI:16541"/>
    </ligand>
    <ligandPart>
        <name>C-terminal Xaa-(2S)-2-hydroxyglycine residue</name>
        <dbReference type="ChEBI" id="CHEBI:142768"/>
    </ligandPart>
</feature>
<keyword evidence="6" id="KW-0677">Repeat</keyword>
<dbReference type="CDD" id="cd14958">
    <property type="entry name" value="NHL_PAL_like"/>
    <property type="match status" value="1"/>
</dbReference>
<keyword evidence="20" id="KW-1133">Transmembrane helix</keyword>
<evidence type="ECO:0000256" key="16">
    <source>
        <dbReference type="PIRSR" id="PIRSR600720-1"/>
    </source>
</evidence>
<dbReference type="Proteomes" id="UP000007264">
    <property type="component" value="Unassembled WGS sequence"/>
</dbReference>
<comment type="cofactor">
    <cofactor evidence="17">
        <name>Zn(2+)</name>
        <dbReference type="ChEBI" id="CHEBI:29105"/>
    </cofactor>
    <text evidence="17">Binds one Zn(2+) ion per subunit.</text>
</comment>
<gene>
    <name evidence="23" type="ORF">COCSUDRAFT_65252</name>
</gene>
<dbReference type="eggNOG" id="KOG3567">
    <property type="taxonomic scope" value="Eukaryota"/>
</dbReference>
<evidence type="ECO:0000256" key="19">
    <source>
        <dbReference type="PROSITE-ProRule" id="PRU00504"/>
    </source>
</evidence>
<feature type="binding site" evidence="17">
    <location>
        <position position="382"/>
    </location>
    <ligand>
        <name>Zn(2+)</name>
        <dbReference type="ChEBI" id="CHEBI:29105"/>
        <note>catalytic</note>
    </ligand>
</feature>
<keyword evidence="7 17" id="KW-0862">Zinc</keyword>
<organism evidence="23 24">
    <name type="scientific">Coccomyxa subellipsoidea (strain C-169)</name>
    <name type="common">Green microalga</name>
    <dbReference type="NCBI Taxonomy" id="574566"/>
    <lineage>
        <taxon>Eukaryota</taxon>
        <taxon>Viridiplantae</taxon>
        <taxon>Chlorophyta</taxon>
        <taxon>core chlorophytes</taxon>
        <taxon>Trebouxiophyceae</taxon>
        <taxon>Trebouxiophyceae incertae sedis</taxon>
        <taxon>Coccomyxaceae</taxon>
        <taxon>Coccomyxa</taxon>
        <taxon>Coccomyxa subellipsoidea</taxon>
    </lineage>
</organism>
<evidence type="ECO:0000256" key="17">
    <source>
        <dbReference type="PIRSR" id="PIRSR600720-2"/>
    </source>
</evidence>
<feature type="binding site" evidence="17">
    <location>
        <position position="172"/>
    </location>
    <ligand>
        <name>Cu(2+)</name>
        <dbReference type="ChEBI" id="CHEBI:29036"/>
        <label>1</label>
        <note>catalytic</note>
    </ligand>
</feature>
<evidence type="ECO:0000256" key="7">
    <source>
        <dbReference type="ARBA" id="ARBA00022833"/>
    </source>
</evidence>
<dbReference type="Gene3D" id="2.60.120.310">
    <property type="entry name" value="Copper type II, ascorbate-dependent monooxygenase, N-terminal domain"/>
    <property type="match status" value="1"/>
</dbReference>
<dbReference type="OrthoDB" id="10018185at2759"/>
<dbReference type="GO" id="GO:0004598">
    <property type="term" value="F:peptidylamidoglycolate lyase activity"/>
    <property type="evidence" value="ECO:0007669"/>
    <property type="project" value="UniProtKB-EC"/>
</dbReference>
<dbReference type="InterPro" id="IPR001258">
    <property type="entry name" value="NHL_repeat"/>
</dbReference>
<evidence type="ECO:0000259" key="22">
    <source>
        <dbReference type="Pfam" id="PF03712"/>
    </source>
</evidence>
<feature type="binding site" evidence="17">
    <location>
        <position position="317"/>
    </location>
    <ligand>
        <name>Ca(2+)</name>
        <dbReference type="ChEBI" id="CHEBI:29108"/>
        <note>structural</note>
    </ligand>
</feature>
<evidence type="ECO:0000256" key="12">
    <source>
        <dbReference type="ARBA" id="ARBA00023180"/>
    </source>
</evidence>
<feature type="binding site" evidence="17">
    <location>
        <position position="40"/>
    </location>
    <ligand>
        <name>Cu(2+)</name>
        <dbReference type="ChEBI" id="CHEBI:29036"/>
        <label>1</label>
        <note>catalytic</note>
    </ligand>
</feature>
<keyword evidence="4 17" id="KW-0479">Metal-binding</keyword>
<feature type="disulfide bond" evidence="18">
    <location>
        <begin position="46"/>
        <end position="64"/>
    </location>
</feature>
<dbReference type="Pfam" id="PF03712">
    <property type="entry name" value="Cu2_monoox_C"/>
    <property type="match status" value="1"/>
</dbReference>
<dbReference type="SUPFAM" id="SSF101898">
    <property type="entry name" value="NHL repeat"/>
    <property type="match status" value="1"/>
</dbReference>
<evidence type="ECO:0000256" key="15">
    <source>
        <dbReference type="ARBA" id="ARBA00048431"/>
    </source>
</evidence>
<feature type="binding site" evidence="17">
    <location>
        <position position="244"/>
    </location>
    <ligand>
        <name>Cu(2+)</name>
        <dbReference type="ChEBI" id="CHEBI:29036"/>
        <label>2</label>
        <note>catalytic</note>
    </ligand>
</feature>
<feature type="disulfide bond" evidence="18">
    <location>
        <begin position="429"/>
        <end position="449"/>
    </location>
</feature>
<dbReference type="InterPro" id="IPR014784">
    <property type="entry name" value="Cu2_ascorb_mOase-like_C"/>
</dbReference>
<dbReference type="PROSITE" id="PS51125">
    <property type="entry name" value="NHL"/>
    <property type="match status" value="1"/>
</dbReference>
<keyword evidence="9 17" id="KW-0186">Copper</keyword>
<evidence type="ECO:0000256" key="11">
    <source>
        <dbReference type="ARBA" id="ARBA00023157"/>
    </source>
</evidence>
<dbReference type="InterPro" id="IPR024548">
    <property type="entry name" value="Cu2_monoox_C"/>
</dbReference>
<keyword evidence="24" id="KW-1185">Reference proteome</keyword>
<evidence type="ECO:0000256" key="6">
    <source>
        <dbReference type="ARBA" id="ARBA00022737"/>
    </source>
</evidence>
<feature type="binding site" evidence="17">
    <location>
        <position position="477"/>
    </location>
    <ligand>
        <name>Zn(2+)</name>
        <dbReference type="ChEBI" id="CHEBI:29105"/>
        <note>catalytic</note>
    </ligand>
</feature>
<dbReference type="RefSeq" id="XP_005649997.1">
    <property type="nucleotide sequence ID" value="XM_005649940.1"/>
</dbReference>
<keyword evidence="20" id="KW-0812">Transmembrane</keyword>
<keyword evidence="5" id="KW-0732">Signal</keyword>